<accession>A0ABM5K4I4</accession>
<keyword evidence="2 7" id="KW-0732">Signal</keyword>
<dbReference type="EnsemblMetazoa" id="XM_050649141.1">
    <property type="protein sequence ID" value="XP_050505098.1"/>
    <property type="gene ID" value="LOC114338015"/>
</dbReference>
<feature type="compositionally biased region" description="Low complexity" evidence="6">
    <location>
        <begin position="170"/>
        <end position="189"/>
    </location>
</feature>
<evidence type="ECO:0000256" key="1">
    <source>
        <dbReference type="ARBA" id="ARBA00022669"/>
    </source>
</evidence>
<dbReference type="RefSeq" id="XP_050505101.1">
    <property type="nucleotide sequence ID" value="XM_050649144.1"/>
</dbReference>
<dbReference type="GeneID" id="114338015"/>
<feature type="domain" description="Chitin-binding type-2" evidence="8">
    <location>
        <begin position="103"/>
        <end position="159"/>
    </location>
</feature>
<name>A0ABM5K4I4_DIAVI</name>
<proteinExistence type="predicted"/>
<evidence type="ECO:0000256" key="6">
    <source>
        <dbReference type="SAM" id="MobiDB-lite"/>
    </source>
</evidence>
<dbReference type="InterPro" id="IPR002557">
    <property type="entry name" value="Chitin-bd_dom"/>
</dbReference>
<feature type="region of interest" description="Disordered" evidence="6">
    <location>
        <begin position="166"/>
        <end position="200"/>
    </location>
</feature>
<keyword evidence="4" id="KW-1015">Disulfide bond</keyword>
<dbReference type="SMART" id="SM00494">
    <property type="entry name" value="ChtBD2"/>
    <property type="match status" value="3"/>
</dbReference>
<feature type="signal peptide" evidence="7">
    <location>
        <begin position="1"/>
        <end position="24"/>
    </location>
</feature>
<keyword evidence="5" id="KW-0325">Glycoprotein</keyword>
<dbReference type="Gene3D" id="2.170.140.10">
    <property type="entry name" value="Chitin binding domain"/>
    <property type="match status" value="3"/>
</dbReference>
<dbReference type="PANTHER" id="PTHR23301:SF0">
    <property type="entry name" value="CHITIN-BINDING TYPE-2 DOMAIN-CONTAINING PROTEIN-RELATED"/>
    <property type="match status" value="1"/>
</dbReference>
<evidence type="ECO:0000256" key="3">
    <source>
        <dbReference type="ARBA" id="ARBA00022737"/>
    </source>
</evidence>
<sequence>MKVTGTLVILSVYFVLSIVDSATARQVPRRQLLSENKSDIEEDCKNGLQNYYNYPYDCQKYYTCREGKLYLSTCQDDLYWNSELRSCDIQANVNCSKIIPLPHPVCTDSRTTFYIYPYNCKKFYECYENVLYILECPDDLLWNNDAKVCDDSYNVDCSYIIPETAETDEPTSAPTSTSPVTTERPTTTTVPPPPTKPPVQCQHSGQYIPDPYNCSMYYECSNGVPVSMSCPGGEYWNPDEETCDWPFNVDCNEAPLPA</sequence>
<dbReference type="Proteomes" id="UP001652700">
    <property type="component" value="Unplaced"/>
</dbReference>
<keyword evidence="3" id="KW-0677">Repeat</keyword>
<dbReference type="EnsemblMetazoa" id="XM_050649143.1">
    <property type="protein sequence ID" value="XP_050505100.1"/>
    <property type="gene ID" value="LOC114338015"/>
</dbReference>
<evidence type="ECO:0000256" key="2">
    <source>
        <dbReference type="ARBA" id="ARBA00022729"/>
    </source>
</evidence>
<dbReference type="InterPro" id="IPR036508">
    <property type="entry name" value="Chitin-bd_dom_sf"/>
</dbReference>
<dbReference type="PANTHER" id="PTHR23301">
    <property type="entry name" value="CHITIN BINDING PERITROPHIN-A"/>
    <property type="match status" value="1"/>
</dbReference>
<evidence type="ECO:0000256" key="4">
    <source>
        <dbReference type="ARBA" id="ARBA00023157"/>
    </source>
</evidence>
<dbReference type="InterPro" id="IPR051940">
    <property type="entry name" value="Chitin_bind-dev_reg"/>
</dbReference>
<dbReference type="PROSITE" id="PS50940">
    <property type="entry name" value="CHIT_BIND_II"/>
    <property type="match status" value="3"/>
</dbReference>
<keyword evidence="10" id="KW-1185">Reference proteome</keyword>
<protein>
    <recommendedName>
        <fullName evidence="8">Chitin-binding type-2 domain-containing protein</fullName>
    </recommendedName>
</protein>
<reference evidence="9" key="1">
    <citation type="submission" date="2025-05" db="UniProtKB">
        <authorList>
            <consortium name="EnsemblMetazoa"/>
        </authorList>
    </citation>
    <scope>IDENTIFICATION</scope>
</reference>
<evidence type="ECO:0000313" key="9">
    <source>
        <dbReference type="EnsemblMetazoa" id="XP_050505100.1"/>
    </source>
</evidence>
<feature type="domain" description="Chitin-binding type-2" evidence="8">
    <location>
        <begin position="198"/>
        <end position="253"/>
    </location>
</feature>
<dbReference type="Pfam" id="PF01607">
    <property type="entry name" value="CBM_14"/>
    <property type="match status" value="3"/>
</dbReference>
<evidence type="ECO:0000256" key="5">
    <source>
        <dbReference type="ARBA" id="ARBA00023180"/>
    </source>
</evidence>
<dbReference type="RefSeq" id="XP_050505100.1">
    <property type="nucleotide sequence ID" value="XM_050649143.1"/>
</dbReference>
<dbReference type="RefSeq" id="XP_050505098.1">
    <property type="nucleotide sequence ID" value="XM_050649141.1"/>
</dbReference>
<feature type="chain" id="PRO_5045028448" description="Chitin-binding type-2 domain-containing protein" evidence="7">
    <location>
        <begin position="25"/>
        <end position="258"/>
    </location>
</feature>
<organism evidence="9 10">
    <name type="scientific">Diabrotica virgifera virgifera</name>
    <name type="common">western corn rootworm</name>
    <dbReference type="NCBI Taxonomy" id="50390"/>
    <lineage>
        <taxon>Eukaryota</taxon>
        <taxon>Metazoa</taxon>
        <taxon>Ecdysozoa</taxon>
        <taxon>Arthropoda</taxon>
        <taxon>Hexapoda</taxon>
        <taxon>Insecta</taxon>
        <taxon>Pterygota</taxon>
        <taxon>Neoptera</taxon>
        <taxon>Endopterygota</taxon>
        <taxon>Coleoptera</taxon>
        <taxon>Polyphaga</taxon>
        <taxon>Cucujiformia</taxon>
        <taxon>Chrysomeloidea</taxon>
        <taxon>Chrysomelidae</taxon>
        <taxon>Galerucinae</taxon>
        <taxon>Diabroticina</taxon>
        <taxon>Diabroticites</taxon>
        <taxon>Diabrotica</taxon>
    </lineage>
</organism>
<evidence type="ECO:0000313" key="10">
    <source>
        <dbReference type="Proteomes" id="UP001652700"/>
    </source>
</evidence>
<keyword evidence="1" id="KW-0147">Chitin-binding</keyword>
<dbReference type="EnsemblMetazoa" id="XM_050649144.1">
    <property type="protein sequence ID" value="XP_050505101.1"/>
    <property type="gene ID" value="LOC114338015"/>
</dbReference>
<evidence type="ECO:0000256" key="7">
    <source>
        <dbReference type="SAM" id="SignalP"/>
    </source>
</evidence>
<dbReference type="SUPFAM" id="SSF57625">
    <property type="entry name" value="Invertebrate chitin-binding proteins"/>
    <property type="match status" value="3"/>
</dbReference>
<feature type="domain" description="Chitin-binding type-2" evidence="8">
    <location>
        <begin position="41"/>
        <end position="97"/>
    </location>
</feature>
<evidence type="ECO:0000259" key="8">
    <source>
        <dbReference type="PROSITE" id="PS50940"/>
    </source>
</evidence>